<evidence type="ECO:0000256" key="1">
    <source>
        <dbReference type="ARBA" id="ARBA00004571"/>
    </source>
</evidence>
<keyword evidence="4 10" id="KW-0812">Transmembrane</keyword>
<evidence type="ECO:0000256" key="7">
    <source>
        <dbReference type="ARBA" id="ARBA00023136"/>
    </source>
</evidence>
<evidence type="ECO:0000256" key="3">
    <source>
        <dbReference type="ARBA" id="ARBA00022452"/>
    </source>
</evidence>
<evidence type="ECO:0000256" key="10">
    <source>
        <dbReference type="PROSITE-ProRule" id="PRU01360"/>
    </source>
</evidence>
<keyword evidence="16" id="KW-1185">Reference proteome</keyword>
<evidence type="ECO:0000256" key="2">
    <source>
        <dbReference type="ARBA" id="ARBA00022448"/>
    </source>
</evidence>
<evidence type="ECO:0000256" key="5">
    <source>
        <dbReference type="ARBA" id="ARBA00022729"/>
    </source>
</evidence>
<dbReference type="Pfam" id="PF13715">
    <property type="entry name" value="CarbopepD_reg_2"/>
    <property type="match status" value="1"/>
</dbReference>
<dbReference type="InterPro" id="IPR000531">
    <property type="entry name" value="Beta-barrel_TonB"/>
</dbReference>
<evidence type="ECO:0000256" key="12">
    <source>
        <dbReference type="SAM" id="SignalP"/>
    </source>
</evidence>
<dbReference type="InterPro" id="IPR036942">
    <property type="entry name" value="Beta-barrel_TonB_sf"/>
</dbReference>
<organism evidence="15 16">
    <name type="scientific">Carboxylicivirga mesophila</name>
    <dbReference type="NCBI Taxonomy" id="1166478"/>
    <lineage>
        <taxon>Bacteria</taxon>
        <taxon>Pseudomonadati</taxon>
        <taxon>Bacteroidota</taxon>
        <taxon>Bacteroidia</taxon>
        <taxon>Marinilabiliales</taxon>
        <taxon>Marinilabiliaceae</taxon>
        <taxon>Carboxylicivirga</taxon>
    </lineage>
</organism>
<keyword evidence="3 10" id="KW-1134">Transmembrane beta strand</keyword>
<dbReference type="Gene3D" id="2.170.130.10">
    <property type="entry name" value="TonB-dependent receptor, plug domain"/>
    <property type="match status" value="1"/>
</dbReference>
<dbReference type="InterPro" id="IPR037066">
    <property type="entry name" value="Plug_dom_sf"/>
</dbReference>
<dbReference type="InterPro" id="IPR039426">
    <property type="entry name" value="TonB-dep_rcpt-like"/>
</dbReference>
<evidence type="ECO:0000313" key="15">
    <source>
        <dbReference type="EMBL" id="MBS2210351.1"/>
    </source>
</evidence>
<evidence type="ECO:0000256" key="6">
    <source>
        <dbReference type="ARBA" id="ARBA00023077"/>
    </source>
</evidence>
<feature type="chain" id="PRO_5045206165" evidence="12">
    <location>
        <begin position="20"/>
        <end position="778"/>
    </location>
</feature>
<comment type="similarity">
    <text evidence="10 11">Belongs to the TonB-dependent receptor family.</text>
</comment>
<evidence type="ECO:0000259" key="13">
    <source>
        <dbReference type="Pfam" id="PF00593"/>
    </source>
</evidence>
<reference evidence="15 16" key="1">
    <citation type="journal article" date="2014" name="Int. J. Syst. Evol. Microbiol.">
        <title>Carboxylicivirga gen. nov. in the family Marinilabiliaceae with two novel species, Carboxylicivirga mesophila sp. nov. and Carboxylicivirga taeanensis sp. nov., and reclassification of Cytophaga fermentans as Saccharicrinis fermentans gen. nov., comb. nov.</title>
        <authorList>
            <person name="Yang S.H."/>
            <person name="Seo H.S."/>
            <person name="Woo J.H."/>
            <person name="Oh H.M."/>
            <person name="Jang H."/>
            <person name="Lee J.H."/>
            <person name="Kim S.J."/>
            <person name="Kwon K.K."/>
        </authorList>
    </citation>
    <scope>NUCLEOTIDE SEQUENCE [LARGE SCALE GENOMIC DNA]</scope>
    <source>
        <strain evidence="15 16">JCM 18290</strain>
    </source>
</reference>
<evidence type="ECO:0000256" key="11">
    <source>
        <dbReference type="RuleBase" id="RU003357"/>
    </source>
</evidence>
<protein>
    <submittedName>
        <fullName evidence="15">TonB-dependent receptor</fullName>
    </submittedName>
</protein>
<gene>
    <name evidence="15" type="ORF">KEM09_03015</name>
</gene>
<dbReference type="Pfam" id="PF00593">
    <property type="entry name" value="TonB_dep_Rec_b-barrel"/>
    <property type="match status" value="1"/>
</dbReference>
<proteinExistence type="inferred from homology"/>
<dbReference type="Gene3D" id="2.40.170.20">
    <property type="entry name" value="TonB-dependent receptor, beta-barrel domain"/>
    <property type="match status" value="1"/>
</dbReference>
<dbReference type="Gene3D" id="2.60.40.1120">
    <property type="entry name" value="Carboxypeptidase-like, regulatory domain"/>
    <property type="match status" value="1"/>
</dbReference>
<feature type="domain" description="TonB-dependent receptor plug" evidence="14">
    <location>
        <begin position="119"/>
        <end position="219"/>
    </location>
</feature>
<evidence type="ECO:0000256" key="4">
    <source>
        <dbReference type="ARBA" id="ARBA00022692"/>
    </source>
</evidence>
<comment type="subcellular location">
    <subcellularLocation>
        <location evidence="1 10">Cell outer membrane</location>
        <topology evidence="1 10">Multi-pass membrane protein</topology>
    </subcellularLocation>
</comment>
<feature type="domain" description="TonB-dependent receptor-like beta-barrel" evidence="13">
    <location>
        <begin position="286"/>
        <end position="739"/>
    </location>
</feature>
<name>A0ABS5K5X9_9BACT</name>
<dbReference type="PROSITE" id="PS52016">
    <property type="entry name" value="TONB_DEPENDENT_REC_3"/>
    <property type="match status" value="1"/>
</dbReference>
<evidence type="ECO:0000259" key="14">
    <source>
        <dbReference type="Pfam" id="PF07715"/>
    </source>
</evidence>
<evidence type="ECO:0000256" key="9">
    <source>
        <dbReference type="ARBA" id="ARBA00023237"/>
    </source>
</evidence>
<dbReference type="SUPFAM" id="SSF56935">
    <property type="entry name" value="Porins"/>
    <property type="match status" value="1"/>
</dbReference>
<dbReference type="EMBL" id="JAGUCN010000002">
    <property type="protein sequence ID" value="MBS2210351.1"/>
    <property type="molecule type" value="Genomic_DNA"/>
</dbReference>
<keyword evidence="6 11" id="KW-0798">TonB box</keyword>
<dbReference type="RefSeq" id="WP_212225316.1">
    <property type="nucleotide sequence ID" value="NZ_JAGUCN010000002.1"/>
</dbReference>
<dbReference type="PANTHER" id="PTHR30069:SF29">
    <property type="entry name" value="HEMOGLOBIN AND HEMOGLOBIN-HAPTOGLOBIN-BINDING PROTEIN 1-RELATED"/>
    <property type="match status" value="1"/>
</dbReference>
<feature type="signal peptide" evidence="12">
    <location>
        <begin position="1"/>
        <end position="19"/>
    </location>
</feature>
<keyword evidence="7 10" id="KW-0472">Membrane</keyword>
<evidence type="ECO:0000256" key="8">
    <source>
        <dbReference type="ARBA" id="ARBA00023170"/>
    </source>
</evidence>
<keyword evidence="5 12" id="KW-0732">Signal</keyword>
<keyword evidence="2 10" id="KW-0813">Transport</keyword>
<sequence length="778" mass="88477">MRKLFLAAMVLLCCFIGQAQSKQYTLSGYITDAGSGEKLINANVYEAEQLRGTVSNVYGFYSLTLPAGQYTIIYSYVGFKAITKTVNLTSDMQLNVNLDYAEAIEEVTVVGGAVTHKQTDSQMSKETLSMEAIERLPAFMGEADVMKTLQLMPGVQSGSEASSGLYVRGGGPDQNLMLLDGVPVYNASHLFGFFSVFNTDAVKNVSLYKGGFPARFGGRLSSVVDIRMKEGNEKEFHGGAQIGLISSRFFAEGPIVKDRTAFHVSARRTYIDLIARPFMNQEETNGYFFYDTNVKVNHKFSDKSRVYLSAYAGRDKAYNKYDDSYSYEGSSSKSEYDSKLFWGNITTALRWNYIFNNKLFANTTLTFSDYRFNVSDHSKSYENGIKEQDTFYEYRSGIEDWSAKIEFDWYPAPRHQIKFGSAYIYHTFKPGIEVIKDNSEGSDIEHRTIGNNNTYGHEMNVYIEDDFELTGRLKANLGLHASAFNVEDTWYTSLEPRASLRYLASDQITLKAAYSKMQQYLHLLSNSTIGLPTDLWLPVTKRVKPQVSHQYAIGAVYGGLKNIDVSLEGFYKEMDNLIEYKEGASFIGSSRGWEEQVEIGQGKAYGVELMLKKDVGNTTGWIGYTWSKTERQFDNLNFGEWFPARYDRRHDASIVLSHKINDKIDIGTTWVFGTGNAITLPTYEIERIDGGSDYNPTVKYYEHRNNYRMPNYHRMDVGINFHKQKKRGVRTWNISVYNVYNRKNPFFIYTGHNDGGKKVLKQVSLFPILPSITYSYKF</sequence>
<comment type="caution">
    <text evidence="15">The sequence shown here is derived from an EMBL/GenBank/DDBJ whole genome shotgun (WGS) entry which is preliminary data.</text>
</comment>
<dbReference type="PANTHER" id="PTHR30069">
    <property type="entry name" value="TONB-DEPENDENT OUTER MEMBRANE RECEPTOR"/>
    <property type="match status" value="1"/>
</dbReference>
<accession>A0ABS5K5X9</accession>
<evidence type="ECO:0000313" key="16">
    <source>
        <dbReference type="Proteomes" id="UP000721861"/>
    </source>
</evidence>
<keyword evidence="8 15" id="KW-0675">Receptor</keyword>
<dbReference type="InterPro" id="IPR008969">
    <property type="entry name" value="CarboxyPept-like_regulatory"/>
</dbReference>
<dbReference type="SUPFAM" id="SSF49464">
    <property type="entry name" value="Carboxypeptidase regulatory domain-like"/>
    <property type="match status" value="1"/>
</dbReference>
<dbReference type="Proteomes" id="UP000721861">
    <property type="component" value="Unassembled WGS sequence"/>
</dbReference>
<dbReference type="Pfam" id="PF07715">
    <property type="entry name" value="Plug"/>
    <property type="match status" value="1"/>
</dbReference>
<dbReference type="InterPro" id="IPR012910">
    <property type="entry name" value="Plug_dom"/>
</dbReference>
<keyword evidence="9 10" id="KW-0998">Cell outer membrane</keyword>